<gene>
    <name evidence="1" type="ORF">QPK29_032020</name>
</gene>
<reference evidence="1" key="1">
    <citation type="submission" date="2024-11" db="EMBL/GenBank/DDBJ databases">
        <title>Description of Massilia orientalis sp. nov., isolated from rhizosphere soil of Ageratina adenophora.</title>
        <authorList>
            <person name="Wang Y."/>
        </authorList>
    </citation>
    <scope>NUCLEOTIDE SEQUENCE</scope>
    <source>
        <strain evidence="1">YIM B02787</strain>
    </source>
</reference>
<keyword evidence="1" id="KW-0966">Cell projection</keyword>
<keyword evidence="2" id="KW-1185">Reference proteome</keyword>
<sequence length="249" mass="26902">MDVTAIASIGMQADLARMESISHNTANVLTPGFKRQIPITSGFSAQVWQGMQQGDRQNTILTMQPTTLVPVQMMVDPSSGALRHTGIVQDVAIEGQAFFEVATPTGPAYTKAGSLRTDAQGRLVNLQDFPIMGIGGEIRLNNTPFTIAANGDVSQDGRVAGRLKLVQFDHAEGLVPSGNGIYLAGSAQQVQDVKTPSALRTGFLEDSNVSSPQEMVRLTETVRHFESLQRLVQGYDDTLEKTIRKLGEF</sequence>
<accession>A0ACC7MLI1</accession>
<organism evidence="1 2">
    <name type="scientific">Massilia orientalis</name>
    <dbReference type="NCBI Taxonomy" id="3050128"/>
    <lineage>
        <taxon>Bacteria</taxon>
        <taxon>Pseudomonadati</taxon>
        <taxon>Pseudomonadota</taxon>
        <taxon>Betaproteobacteria</taxon>
        <taxon>Burkholderiales</taxon>
        <taxon>Oxalobacteraceae</taxon>
        <taxon>Telluria group</taxon>
        <taxon>Massilia</taxon>
    </lineage>
</organism>
<evidence type="ECO:0000313" key="1">
    <source>
        <dbReference type="EMBL" id="MFJ1472365.1"/>
    </source>
</evidence>
<dbReference type="Proteomes" id="UP001168096">
    <property type="component" value="Unassembled WGS sequence"/>
</dbReference>
<dbReference type="EMBL" id="JASNRB020000044">
    <property type="protein sequence ID" value="MFJ1472365.1"/>
    <property type="molecule type" value="Genomic_DNA"/>
</dbReference>
<keyword evidence="1" id="KW-0969">Cilium</keyword>
<comment type="caution">
    <text evidence="1">The sequence shown here is derived from an EMBL/GenBank/DDBJ whole genome shotgun (WGS) entry which is preliminary data.</text>
</comment>
<evidence type="ECO:0000313" key="2">
    <source>
        <dbReference type="Proteomes" id="UP001168096"/>
    </source>
</evidence>
<protein>
    <submittedName>
        <fullName evidence="1">Flagellar hook-basal body protein</fullName>
    </submittedName>
</protein>
<keyword evidence="1" id="KW-0282">Flagellum</keyword>
<name>A0ACC7MLI1_9BURK</name>
<proteinExistence type="predicted"/>